<comment type="caution">
    <text evidence="1">The sequence shown here is derived from an EMBL/GenBank/DDBJ whole genome shotgun (WGS) entry which is preliminary data.</text>
</comment>
<keyword evidence="2" id="KW-1185">Reference proteome</keyword>
<protein>
    <submittedName>
        <fullName evidence="1">Uncharacterized protein</fullName>
    </submittedName>
</protein>
<sequence>MRGKKKQLRSSKGPSAAVARRRVRVLYSCGREVPAVPCSCGGSSVSSVLSRQMTTRRMRTEPLDSSVTMRILWAAVAQEIEQVIQKIGGSIPSTSSLHAESRCQERGLNLRLEMGAVEIPGSGCLAP</sequence>
<proteinExistence type="predicted"/>
<name>A0A9N7VUV8_PLEPL</name>
<dbReference type="AlphaFoldDB" id="A0A9N7VUV8"/>
<gene>
    <name evidence="1" type="ORF">PLEPLA_LOCUS46567</name>
</gene>
<reference evidence="1" key="1">
    <citation type="submission" date="2020-03" db="EMBL/GenBank/DDBJ databases">
        <authorList>
            <person name="Weist P."/>
        </authorList>
    </citation>
    <scope>NUCLEOTIDE SEQUENCE</scope>
</reference>
<evidence type="ECO:0000313" key="1">
    <source>
        <dbReference type="EMBL" id="CAB1458736.1"/>
    </source>
</evidence>
<dbReference type="Proteomes" id="UP001153269">
    <property type="component" value="Unassembled WGS sequence"/>
</dbReference>
<evidence type="ECO:0000313" key="2">
    <source>
        <dbReference type="Proteomes" id="UP001153269"/>
    </source>
</evidence>
<accession>A0A9N7VUV8</accession>
<organism evidence="1 2">
    <name type="scientific">Pleuronectes platessa</name>
    <name type="common">European plaice</name>
    <dbReference type="NCBI Taxonomy" id="8262"/>
    <lineage>
        <taxon>Eukaryota</taxon>
        <taxon>Metazoa</taxon>
        <taxon>Chordata</taxon>
        <taxon>Craniata</taxon>
        <taxon>Vertebrata</taxon>
        <taxon>Euteleostomi</taxon>
        <taxon>Actinopterygii</taxon>
        <taxon>Neopterygii</taxon>
        <taxon>Teleostei</taxon>
        <taxon>Neoteleostei</taxon>
        <taxon>Acanthomorphata</taxon>
        <taxon>Carangaria</taxon>
        <taxon>Pleuronectiformes</taxon>
        <taxon>Pleuronectoidei</taxon>
        <taxon>Pleuronectidae</taxon>
        <taxon>Pleuronectes</taxon>
    </lineage>
</organism>
<dbReference type="EMBL" id="CADEAL010004401">
    <property type="protein sequence ID" value="CAB1458736.1"/>
    <property type="molecule type" value="Genomic_DNA"/>
</dbReference>